<feature type="non-terminal residue" evidence="1">
    <location>
        <position position="1"/>
    </location>
</feature>
<protein>
    <submittedName>
        <fullName evidence="1">17706_t:CDS:1</fullName>
    </submittedName>
</protein>
<reference evidence="1" key="1">
    <citation type="submission" date="2021-06" db="EMBL/GenBank/DDBJ databases">
        <authorList>
            <person name="Kallberg Y."/>
            <person name="Tangrot J."/>
            <person name="Rosling A."/>
        </authorList>
    </citation>
    <scope>NUCLEOTIDE SEQUENCE</scope>
    <source>
        <strain evidence="1">IN212</strain>
    </source>
</reference>
<evidence type="ECO:0000313" key="1">
    <source>
        <dbReference type="EMBL" id="CAG8816627.1"/>
    </source>
</evidence>
<dbReference type="AlphaFoldDB" id="A0A9N9PHE0"/>
<dbReference type="EMBL" id="CAJVPZ010093120">
    <property type="protein sequence ID" value="CAG8816627.1"/>
    <property type="molecule type" value="Genomic_DNA"/>
</dbReference>
<name>A0A9N9PHE0_9GLOM</name>
<sequence>PTKPIQLAAFFDLQTKDMQIFTEDERHNTVSEACIKYLELATNYYESNNLSDIAPSDMNSEDIFSSPVAQKHSSQNDDNIANREFNSYLLLPRVPGETDIL</sequence>
<gene>
    <name evidence="1" type="ORF">RFULGI_LOCUS19276</name>
</gene>
<organism evidence="1 2">
    <name type="scientific">Racocetra fulgida</name>
    <dbReference type="NCBI Taxonomy" id="60492"/>
    <lineage>
        <taxon>Eukaryota</taxon>
        <taxon>Fungi</taxon>
        <taxon>Fungi incertae sedis</taxon>
        <taxon>Mucoromycota</taxon>
        <taxon>Glomeromycotina</taxon>
        <taxon>Glomeromycetes</taxon>
        <taxon>Diversisporales</taxon>
        <taxon>Gigasporaceae</taxon>
        <taxon>Racocetra</taxon>
    </lineage>
</organism>
<dbReference type="OrthoDB" id="2409584at2759"/>
<accession>A0A9N9PHE0</accession>
<dbReference type="Proteomes" id="UP000789396">
    <property type="component" value="Unassembled WGS sequence"/>
</dbReference>
<proteinExistence type="predicted"/>
<evidence type="ECO:0000313" key="2">
    <source>
        <dbReference type="Proteomes" id="UP000789396"/>
    </source>
</evidence>
<feature type="non-terminal residue" evidence="1">
    <location>
        <position position="101"/>
    </location>
</feature>
<keyword evidence="2" id="KW-1185">Reference proteome</keyword>
<comment type="caution">
    <text evidence="1">The sequence shown here is derived from an EMBL/GenBank/DDBJ whole genome shotgun (WGS) entry which is preliminary data.</text>
</comment>